<proteinExistence type="predicted"/>
<evidence type="ECO:0000256" key="2">
    <source>
        <dbReference type="SAM" id="Phobius"/>
    </source>
</evidence>
<dbReference type="OrthoDB" id="5651329at2"/>
<keyword evidence="4" id="KW-1185">Reference proteome</keyword>
<keyword evidence="1" id="KW-0175">Coiled coil</keyword>
<keyword evidence="2" id="KW-0812">Transmembrane</keyword>
<evidence type="ECO:0000313" key="4">
    <source>
        <dbReference type="Proteomes" id="UP000255297"/>
    </source>
</evidence>
<evidence type="ECO:0000313" key="3">
    <source>
        <dbReference type="EMBL" id="STY30832.1"/>
    </source>
</evidence>
<accession>A0A378LUB4</accession>
<evidence type="ECO:0000256" key="1">
    <source>
        <dbReference type="SAM" id="Coils"/>
    </source>
</evidence>
<dbReference type="Proteomes" id="UP000255297">
    <property type="component" value="Unassembled WGS sequence"/>
</dbReference>
<keyword evidence="2" id="KW-0472">Membrane</keyword>
<feature type="transmembrane region" description="Helical" evidence="2">
    <location>
        <begin position="899"/>
        <end position="920"/>
    </location>
</feature>
<feature type="coiled-coil region" evidence="1">
    <location>
        <begin position="833"/>
        <end position="860"/>
    </location>
</feature>
<sequence>MYEKVNKKSFTLAMLGTDTVFTPNLKKRKKVPIKLGGKVPEYYPKGETLSIVSTLIQTSENPIIDHKQLAPYLSPEVAVVNGPKTEGSNVGEKIGIGLGIALNALVRGQTELNEIAHSRGGVESILIAHEINALKENIASFENFDDLTKFLCAQHLERKKSKTYNTPDIMYSLLSQLPKDKGIQEQWFKTLKANIPEASMNLFIIDPVPGDCWPVTWYDDRFFTLPPIVKHAEFVYYENERSDWGFTPIYPEATTPDQIVVRNTVPGHHGTGSAGTNASQQNMVVSPSDTKATHVQKLILFKILRFLDIHGVAFKEAQEIFHEYSALGRKYLFSLDEDHEPSVVSKFDFATIFRKLYDKIYKNRKAYEAFNATSYTFMGVSPQRKILRTDHKYGLLTEVFPKNSGYVNEEHSALMKEYFFKILQVDSHQSNDIVTLVNTAKEVLSRNIRKISNPSDSISDHSISLAILDSESVRQDVLDSFGALIQRVSQQYLNDELSSEKKKAEKLHLFEAIIQIFNEFNLLLETDNPTIKIFVEKLIALSLRGITQTVEQQKSNLEEELNHLQATTDDNLKFFFNNLLTQINKDEEYTGSAIHPEIREIFESPDFAQLANHPVRIKIEYICNQLAEKLPQDKGQNDLIEQLTERFEEIYSSSLDEFEKLYFQIMIFIQDIAALNRVFADGEAVFNKHELSLRIRAEALIDSAAQKFYRDRPHALPEQAESGTFREMVERHAINHYGVVDRVKKAKADLEQDKQQLSSHLENMQQLMRQKEAQNKVAFEKEQAKKLEYRTALNNPKEAEYLLLIHKKLIPLTQEYLAYLKSQLPENYELEFKEELKKEYEKIEDKIQKVSALYDILNNEKQMPHPKERIREFYHRLDLVAEKLSTHRDKEFDRFCQNVLIAIGVLLSGIVPGLIALKIYSSVGYSGTKSLLFWRSAGHNVVSNLNRYKKDIDLTIQAEKDDDEESAEISLEF</sequence>
<dbReference type="AlphaFoldDB" id="A0A378LUB4"/>
<protein>
    <submittedName>
        <fullName evidence="3">Uncharacterized protein</fullName>
    </submittedName>
</protein>
<gene>
    <name evidence="3" type="ORF">NCTC11532_02583</name>
</gene>
<organism evidence="3 4">
    <name type="scientific">Legionella wadsworthii</name>
    <dbReference type="NCBI Taxonomy" id="28088"/>
    <lineage>
        <taxon>Bacteria</taxon>
        <taxon>Pseudomonadati</taxon>
        <taxon>Pseudomonadota</taxon>
        <taxon>Gammaproteobacteria</taxon>
        <taxon>Legionellales</taxon>
        <taxon>Legionellaceae</taxon>
        <taxon>Legionella</taxon>
    </lineage>
</organism>
<keyword evidence="2" id="KW-1133">Transmembrane helix</keyword>
<dbReference type="EMBL" id="UGPB01000001">
    <property type="protein sequence ID" value="STY30832.1"/>
    <property type="molecule type" value="Genomic_DNA"/>
</dbReference>
<dbReference type="STRING" id="1122170.GCA_000701265_02473"/>
<feature type="coiled-coil region" evidence="1">
    <location>
        <begin position="740"/>
        <end position="790"/>
    </location>
</feature>
<dbReference type="RefSeq" id="WP_031563354.1">
    <property type="nucleotide sequence ID" value="NZ_CAAAIS010000004.1"/>
</dbReference>
<name>A0A378LUB4_9GAMM</name>
<reference evidence="3 4" key="1">
    <citation type="submission" date="2018-06" db="EMBL/GenBank/DDBJ databases">
        <authorList>
            <consortium name="Pathogen Informatics"/>
            <person name="Doyle S."/>
        </authorList>
    </citation>
    <scope>NUCLEOTIDE SEQUENCE [LARGE SCALE GENOMIC DNA]</scope>
    <source>
        <strain evidence="3 4">NCTC11532</strain>
    </source>
</reference>